<feature type="region of interest" description="Disordered" evidence="8">
    <location>
        <begin position="139"/>
        <end position="175"/>
    </location>
</feature>
<keyword evidence="11" id="KW-1185">Reference proteome</keyword>
<feature type="compositionally biased region" description="Low complexity" evidence="8">
    <location>
        <begin position="805"/>
        <end position="817"/>
    </location>
</feature>
<feature type="compositionally biased region" description="Low complexity" evidence="8">
    <location>
        <begin position="773"/>
        <end position="795"/>
    </location>
</feature>
<evidence type="ECO:0000256" key="3">
    <source>
        <dbReference type="ARBA" id="ARBA00023015"/>
    </source>
</evidence>
<evidence type="ECO:0000256" key="2">
    <source>
        <dbReference type="ARBA" id="ARBA00008035"/>
    </source>
</evidence>
<feature type="compositionally biased region" description="Basic and acidic residues" evidence="8">
    <location>
        <begin position="405"/>
        <end position="416"/>
    </location>
</feature>
<evidence type="ECO:0000256" key="6">
    <source>
        <dbReference type="ARBA" id="ARBA00025513"/>
    </source>
</evidence>
<keyword evidence="5 7" id="KW-0539">Nucleus</keyword>
<dbReference type="EMBL" id="JBANRG010000014">
    <property type="protein sequence ID" value="KAK7460869.1"/>
    <property type="molecule type" value="Genomic_DNA"/>
</dbReference>
<feature type="compositionally biased region" description="Low complexity" evidence="8">
    <location>
        <begin position="146"/>
        <end position="159"/>
    </location>
</feature>
<gene>
    <name evidence="10" type="primary">EPL1_2</name>
    <name evidence="10" type="ORF">VKT23_008799</name>
</gene>
<feature type="compositionally biased region" description="Low complexity" evidence="8">
    <location>
        <begin position="462"/>
        <end position="479"/>
    </location>
</feature>
<feature type="region of interest" description="Disordered" evidence="8">
    <location>
        <begin position="379"/>
        <end position="416"/>
    </location>
</feature>
<dbReference type="InterPro" id="IPR019542">
    <property type="entry name" value="Enhancer_polycomb-like_N"/>
</dbReference>
<name>A0ABR1JLQ0_9AGAR</name>
<sequence length="1037" mass="114039">MPRHNPVSSIARNHRISNKTRLKIVRGDVESDGFVSNDDEEKDRLQQSVSGVDNKEANEHHLQLVLSGSTKKDVFIPTPDSNDLIDNYEELYPPNRWKDPQSYVHSSLTVEESASAALPGGFTYYMDERDKEWLDKNNEEARGEGTSNSTKRPSSPSSNAKGKGKETEASEYEPVAMNEDEFELVMGLFEKIAHENTEFLYHALANGMPFPPFSDYEPTFSSPLPPTTFAMFNPPPWLPSPHHLTRIARAVYPYWKERRLERQGHRIIPTLNFDEEDTLNESYVCFRRLEAKALRKTRVQQVSYTDKLVRLQSELGSALDLAKTVLLREQTKMDAMKQSKAVWGIRARMVDLKSRNPSFGDKEDESLFVDKERVPKKRKTEASSISAVKAATKSERGQTPAQELRSLRSDHKAPEARAKEILQTVEGILTKQKEEDSQWENVLDSGFVSPYVPYPNKLFKSVSTSKASSPTPSFSASTDSDSRTARRPLRMRVGRGGRAYLDRRLTIRLPPARSSRHRVFVDSDDEHSADDETGMDVDEGNIDEEADRRLTERWRFDDDSPAVGGGGSDEQDRILVDDYNFKYLKHSMTVLSEDDIKCLLTDPTVLKTDPDGKVEPVIPFRLGFLPPAVTISRNASISSTPSSSLAQSSSVARTAAASTPVAMLQRAAESVPRISGNGGLPLRSTVAAASASSPPLPQPTQQVPSQSPSSQQQARPVANGIHRPAMTMPHVTVDASKAMSPPAQRVSTPSVNGVSNTSSDMPMQAPNSDTNNSSSPHISRPQSQQSQRQATSASPHPSPTPHRTPTPNTTPASTTSSQVTTHAPRPTANGHVHHPYSSSPLTTPSPVQAYTIPYSHLSGSYGIGVPVRQVTGVKTPASVATNATNGGSTPTPSTTPTPSQNTQITHVPTSQEMLVLQQLHQMQYSRPYMQGLQSLQGLNLQSLGAYNMQTLQNLQNMSAKLPIARHPQQQGQGQTQQQHTQQQGQGQQGQWAQLSRTMPTGNGANPYPNNLATNGHGQVSPGQQALRQQQQMSSKAS</sequence>
<dbReference type="InterPro" id="IPR024943">
    <property type="entry name" value="Enhancer_polycomb"/>
</dbReference>
<comment type="function">
    <text evidence="6">Component of the NuA4 histone acetyltransferase complex which is involved in transcriptional activation of selected genes principally by acetylation of nucleosomal histone H4 and H2A. The NuA4 complex is also involved in DNA repair. Involved in gene silencing by neighboring heterochromatin, blockage of the silencing spreading along the chromosome, and required for cell cycle progression through G2/M.</text>
</comment>
<evidence type="ECO:0000256" key="1">
    <source>
        <dbReference type="ARBA" id="ARBA00004123"/>
    </source>
</evidence>
<feature type="region of interest" description="Disordered" evidence="8">
    <location>
        <begin position="462"/>
        <end position="493"/>
    </location>
</feature>
<organism evidence="10 11">
    <name type="scientific">Marasmiellus scandens</name>
    <dbReference type="NCBI Taxonomy" id="2682957"/>
    <lineage>
        <taxon>Eukaryota</taxon>
        <taxon>Fungi</taxon>
        <taxon>Dikarya</taxon>
        <taxon>Basidiomycota</taxon>
        <taxon>Agaricomycotina</taxon>
        <taxon>Agaricomycetes</taxon>
        <taxon>Agaricomycetidae</taxon>
        <taxon>Agaricales</taxon>
        <taxon>Marasmiineae</taxon>
        <taxon>Omphalotaceae</taxon>
        <taxon>Marasmiellus</taxon>
    </lineage>
</organism>
<feature type="compositionally biased region" description="Polar residues" evidence="8">
    <location>
        <begin position="745"/>
        <end position="772"/>
    </location>
</feature>
<feature type="domain" description="Enhancer of polycomb-like N-terminal" evidence="9">
    <location>
        <begin position="12"/>
        <end position="191"/>
    </location>
</feature>
<evidence type="ECO:0000256" key="7">
    <source>
        <dbReference type="RuleBase" id="RU361124"/>
    </source>
</evidence>
<evidence type="ECO:0000256" key="4">
    <source>
        <dbReference type="ARBA" id="ARBA00023163"/>
    </source>
</evidence>
<accession>A0ABR1JLQ0</accession>
<comment type="similarity">
    <text evidence="2 7">Belongs to the enhancer of polycomb family.</text>
</comment>
<feature type="region of interest" description="Disordered" evidence="8">
    <location>
        <begin position="735"/>
        <end position="842"/>
    </location>
</feature>
<keyword evidence="3 7" id="KW-0805">Transcription regulation</keyword>
<comment type="caution">
    <text evidence="10">The sequence shown here is derived from an EMBL/GenBank/DDBJ whole genome shotgun (WGS) entry which is preliminary data.</text>
</comment>
<evidence type="ECO:0000259" key="9">
    <source>
        <dbReference type="Pfam" id="PF10513"/>
    </source>
</evidence>
<dbReference type="Proteomes" id="UP001498398">
    <property type="component" value="Unassembled WGS sequence"/>
</dbReference>
<feature type="compositionally biased region" description="Polar residues" evidence="8">
    <location>
        <begin position="991"/>
        <end position="1022"/>
    </location>
</feature>
<dbReference type="PANTHER" id="PTHR14898">
    <property type="entry name" value="ENHANCER OF POLYCOMB"/>
    <property type="match status" value="1"/>
</dbReference>
<feature type="compositionally biased region" description="Low complexity" evidence="8">
    <location>
        <begin position="884"/>
        <end position="903"/>
    </location>
</feature>
<feature type="region of interest" description="Disordered" evidence="8">
    <location>
        <begin position="878"/>
        <end position="903"/>
    </location>
</feature>
<evidence type="ECO:0000256" key="5">
    <source>
        <dbReference type="ARBA" id="ARBA00023242"/>
    </source>
</evidence>
<dbReference type="Pfam" id="PF10513">
    <property type="entry name" value="EPL1"/>
    <property type="match status" value="1"/>
</dbReference>
<evidence type="ECO:0000313" key="10">
    <source>
        <dbReference type="EMBL" id="KAK7460869.1"/>
    </source>
</evidence>
<evidence type="ECO:0000313" key="11">
    <source>
        <dbReference type="Proteomes" id="UP001498398"/>
    </source>
</evidence>
<evidence type="ECO:0000256" key="8">
    <source>
        <dbReference type="SAM" id="MobiDB-lite"/>
    </source>
</evidence>
<protein>
    <recommendedName>
        <fullName evidence="7">Enhancer of polycomb-like protein</fullName>
    </recommendedName>
</protein>
<reference evidence="10 11" key="1">
    <citation type="submission" date="2024-01" db="EMBL/GenBank/DDBJ databases">
        <title>A draft genome for the cacao thread blight pathogen Marasmiellus scandens.</title>
        <authorList>
            <person name="Baruah I.K."/>
            <person name="Leung J."/>
            <person name="Bukari Y."/>
            <person name="Amoako-Attah I."/>
            <person name="Meinhardt L.W."/>
            <person name="Bailey B.A."/>
            <person name="Cohen S.P."/>
        </authorList>
    </citation>
    <scope>NUCLEOTIDE SEQUENCE [LARGE SCALE GENOMIC DNA]</scope>
    <source>
        <strain evidence="10 11">GH-19</strain>
    </source>
</reference>
<feature type="region of interest" description="Disordered" evidence="8">
    <location>
        <begin position="965"/>
        <end position="1037"/>
    </location>
</feature>
<comment type="subcellular location">
    <subcellularLocation>
        <location evidence="1 7">Nucleus</location>
    </subcellularLocation>
</comment>
<feature type="region of interest" description="Disordered" evidence="8">
    <location>
        <begin position="685"/>
        <end position="717"/>
    </location>
</feature>
<feature type="compositionally biased region" description="Low complexity" evidence="8">
    <location>
        <begin position="968"/>
        <end position="990"/>
    </location>
</feature>
<keyword evidence="4 7" id="KW-0804">Transcription</keyword>
<proteinExistence type="inferred from homology"/>